<evidence type="ECO:0000313" key="3">
    <source>
        <dbReference type="Proteomes" id="UP000030706"/>
    </source>
</evidence>
<gene>
    <name evidence="2" type="ORF">M438DRAFT_193170</name>
</gene>
<feature type="region of interest" description="Disordered" evidence="1">
    <location>
        <begin position="1"/>
        <end position="23"/>
    </location>
</feature>
<accession>A0A074YEL6</accession>
<evidence type="ECO:0000256" key="1">
    <source>
        <dbReference type="SAM" id="MobiDB-lite"/>
    </source>
</evidence>
<dbReference type="Proteomes" id="UP000030706">
    <property type="component" value="Unassembled WGS sequence"/>
</dbReference>
<organism evidence="2 3">
    <name type="scientific">Aureobasidium pullulans EXF-150</name>
    <dbReference type="NCBI Taxonomy" id="1043002"/>
    <lineage>
        <taxon>Eukaryota</taxon>
        <taxon>Fungi</taxon>
        <taxon>Dikarya</taxon>
        <taxon>Ascomycota</taxon>
        <taxon>Pezizomycotina</taxon>
        <taxon>Dothideomycetes</taxon>
        <taxon>Dothideomycetidae</taxon>
        <taxon>Dothideales</taxon>
        <taxon>Saccotheciaceae</taxon>
        <taxon>Aureobasidium</taxon>
    </lineage>
</organism>
<feature type="compositionally biased region" description="Low complexity" evidence="1">
    <location>
        <begin position="1"/>
        <end position="13"/>
    </location>
</feature>
<dbReference type="RefSeq" id="XP_029761478.1">
    <property type="nucleotide sequence ID" value="XM_029899274.1"/>
</dbReference>
<dbReference type="AlphaFoldDB" id="A0A074YEL6"/>
<keyword evidence="3" id="KW-1185">Reference proteome</keyword>
<feature type="region of interest" description="Disordered" evidence="1">
    <location>
        <begin position="56"/>
        <end position="86"/>
    </location>
</feature>
<dbReference type="EMBL" id="KL584980">
    <property type="protein sequence ID" value="KEQ85291.1"/>
    <property type="molecule type" value="Genomic_DNA"/>
</dbReference>
<name>A0A074YEL6_AURPU</name>
<proteinExistence type="predicted"/>
<sequence>MNNSSNTNNQQQQAHNGEGPRPSLAERQWCTWHHRWVRHTFEQCEWGVQQRALGHLPGQVLPPRPNRNRASNRAVQQPRRNRRADHRDPGLAEVMDTVRDLAGSRANSRIARRLTFNEQIAIQSAGITAVAGIATSIVSGGANRHNVSQDVLLRRFRDTVRSIVDRHASPRQAPNGRSGSTT</sequence>
<evidence type="ECO:0000313" key="2">
    <source>
        <dbReference type="EMBL" id="KEQ85291.1"/>
    </source>
</evidence>
<reference evidence="2 3" key="1">
    <citation type="journal article" date="2014" name="BMC Genomics">
        <title>Genome sequencing of four Aureobasidium pullulans varieties: biotechnological potential, stress tolerance, and description of new species.</title>
        <authorList>
            <person name="Gostin Ar C."/>
            <person name="Ohm R.A."/>
            <person name="Kogej T."/>
            <person name="Sonjak S."/>
            <person name="Turk M."/>
            <person name="Zajc J."/>
            <person name="Zalar P."/>
            <person name="Grube M."/>
            <person name="Sun H."/>
            <person name="Han J."/>
            <person name="Sharma A."/>
            <person name="Chiniquy J."/>
            <person name="Ngan C.Y."/>
            <person name="Lipzen A."/>
            <person name="Barry K."/>
            <person name="Grigoriev I.V."/>
            <person name="Gunde-Cimerman N."/>
        </authorList>
    </citation>
    <scope>NUCLEOTIDE SEQUENCE [LARGE SCALE GENOMIC DNA]</scope>
    <source>
        <strain evidence="2 3">EXF-150</strain>
    </source>
</reference>
<dbReference type="GeneID" id="40741580"/>
<dbReference type="HOGENOM" id="CLU_1481699_0_0_1"/>
<protein>
    <submittedName>
        <fullName evidence="2">Uncharacterized protein</fullName>
    </submittedName>
</protein>